<keyword evidence="3" id="KW-0106">Calcium</keyword>
<dbReference type="KEGG" id="ngi:103738229"/>
<dbReference type="AlphaFoldDB" id="A0A8C6QTK6"/>
<evidence type="ECO:0000313" key="7">
    <source>
        <dbReference type="Proteomes" id="UP000694381"/>
    </source>
</evidence>
<keyword evidence="2" id="KW-0677">Repeat</keyword>
<keyword evidence="7" id="KW-1185">Reference proteome</keyword>
<evidence type="ECO:0000313" key="6">
    <source>
        <dbReference type="Ensembl" id="ENSNGAP00000007834.1"/>
    </source>
</evidence>
<evidence type="ECO:0000256" key="4">
    <source>
        <dbReference type="SAM" id="MobiDB-lite"/>
    </source>
</evidence>
<organism evidence="6 7">
    <name type="scientific">Nannospalax galili</name>
    <name type="common">Northern Israeli blind subterranean mole rat</name>
    <name type="synonym">Spalax galili</name>
    <dbReference type="NCBI Taxonomy" id="1026970"/>
    <lineage>
        <taxon>Eukaryota</taxon>
        <taxon>Metazoa</taxon>
        <taxon>Chordata</taxon>
        <taxon>Craniata</taxon>
        <taxon>Vertebrata</taxon>
        <taxon>Euteleostomi</taxon>
        <taxon>Mammalia</taxon>
        <taxon>Eutheria</taxon>
        <taxon>Euarchontoglires</taxon>
        <taxon>Glires</taxon>
        <taxon>Rodentia</taxon>
        <taxon>Myomorpha</taxon>
        <taxon>Muroidea</taxon>
        <taxon>Spalacidae</taxon>
        <taxon>Spalacinae</taxon>
        <taxon>Nannospalax</taxon>
    </lineage>
</organism>
<dbReference type="GO" id="GO:1900069">
    <property type="term" value="P:regulation of cellular hyperosmotic salinity response"/>
    <property type="evidence" value="ECO:0007669"/>
    <property type="project" value="Ensembl"/>
</dbReference>
<feature type="domain" description="EF-hand" evidence="5">
    <location>
        <begin position="89"/>
        <end position="124"/>
    </location>
</feature>
<feature type="region of interest" description="Disordered" evidence="4">
    <location>
        <begin position="1"/>
        <end position="41"/>
    </location>
</feature>
<evidence type="ECO:0000256" key="2">
    <source>
        <dbReference type="ARBA" id="ARBA00022737"/>
    </source>
</evidence>
<evidence type="ECO:0000256" key="1">
    <source>
        <dbReference type="ARBA" id="ARBA00022723"/>
    </source>
</evidence>
<dbReference type="Pfam" id="PF13499">
    <property type="entry name" value="EF-hand_7"/>
    <property type="match status" value="1"/>
</dbReference>
<dbReference type="CTD" id="80303"/>
<dbReference type="OrthoDB" id="6572480at2759"/>
<dbReference type="Proteomes" id="UP000694381">
    <property type="component" value="Unassembled WGS sequence"/>
</dbReference>
<dbReference type="GeneID" id="103738229"/>
<dbReference type="GeneTree" id="ENSGT00390000012058"/>
<evidence type="ECO:0000259" key="5">
    <source>
        <dbReference type="PROSITE" id="PS50222"/>
    </source>
</evidence>
<dbReference type="SMART" id="SM00054">
    <property type="entry name" value="EFh"/>
    <property type="match status" value="2"/>
</dbReference>
<sequence>MSSEDLARKLQHRLRLQARAEDGQDGPQPAPCSTGTRETEAPARELVASADAELSAQLSRRLDINQGAVRPRRCKVFNPYTEFPEFSRRLLKDLESMFKLYDAGRDGFIDLMELKLMMEKLGAPQTHLGLKSMIKEVDEDFDGKLSFREFLLIFHKAAAGELQEDSGLMALAKLSEIDVALEGVKGAKNFFEAKAQALLCSSKFEAELKAEQDEQKREEEARRLRQAAFRELKAAFSA</sequence>
<feature type="domain" description="EF-hand" evidence="5">
    <location>
        <begin position="125"/>
        <end position="160"/>
    </location>
</feature>
<dbReference type="InterPro" id="IPR002048">
    <property type="entry name" value="EF_hand_dom"/>
</dbReference>
<dbReference type="InterPro" id="IPR040365">
    <property type="entry name" value="EFHD1/2"/>
</dbReference>
<keyword evidence="1" id="KW-0479">Metal-binding</keyword>
<dbReference type="PROSITE" id="PS50222">
    <property type="entry name" value="EF_HAND_2"/>
    <property type="match status" value="2"/>
</dbReference>
<protein>
    <submittedName>
        <fullName evidence="6">EF hand domain containing 1</fullName>
    </submittedName>
</protein>
<dbReference type="GO" id="GO:0005743">
    <property type="term" value="C:mitochondrial inner membrane"/>
    <property type="evidence" value="ECO:0007669"/>
    <property type="project" value="Ensembl"/>
</dbReference>
<dbReference type="GO" id="GO:0031175">
    <property type="term" value="P:neuron projection development"/>
    <property type="evidence" value="ECO:0007669"/>
    <property type="project" value="Ensembl"/>
</dbReference>
<dbReference type="PANTHER" id="PTHR13025:SF5">
    <property type="entry name" value="EF-HAND DOMAIN-CONTAINING PROTEIN D1"/>
    <property type="match status" value="1"/>
</dbReference>
<evidence type="ECO:0000256" key="3">
    <source>
        <dbReference type="ARBA" id="ARBA00022837"/>
    </source>
</evidence>
<accession>A0A8C6QTK6</accession>
<dbReference type="OMA" id="EVKHTYR"/>
<name>A0A8C6QTK6_NANGA</name>
<dbReference type="FunFam" id="1.10.238.10:FF:000112">
    <property type="entry name" value="EF-hand domain family, member D2"/>
    <property type="match status" value="1"/>
</dbReference>
<dbReference type="SUPFAM" id="SSF47473">
    <property type="entry name" value="EF-hand"/>
    <property type="match status" value="1"/>
</dbReference>
<dbReference type="CDD" id="cd00051">
    <property type="entry name" value="EFh"/>
    <property type="match status" value="1"/>
</dbReference>
<dbReference type="GO" id="GO:0005509">
    <property type="term" value="F:calcium ion binding"/>
    <property type="evidence" value="ECO:0007669"/>
    <property type="project" value="InterPro"/>
</dbReference>
<dbReference type="InterPro" id="IPR011992">
    <property type="entry name" value="EF-hand-dom_pair"/>
</dbReference>
<dbReference type="Ensembl" id="ENSNGAT00000013325.1">
    <property type="protein sequence ID" value="ENSNGAP00000007834.1"/>
    <property type="gene ID" value="ENSNGAG00000010988.1"/>
</dbReference>
<proteinExistence type="predicted"/>
<reference evidence="6" key="1">
    <citation type="submission" date="2025-08" db="UniProtKB">
        <authorList>
            <consortium name="Ensembl"/>
        </authorList>
    </citation>
    <scope>IDENTIFICATION</scope>
</reference>
<dbReference type="GO" id="GO:0061891">
    <property type="term" value="F:calcium ion sensor activity"/>
    <property type="evidence" value="ECO:0007669"/>
    <property type="project" value="Ensembl"/>
</dbReference>
<gene>
    <name evidence="6" type="primary">Efhd1</name>
</gene>
<dbReference type="PANTHER" id="PTHR13025">
    <property type="entry name" value="EF-HAND DOMAIN-CONTAINING PROTEIN D"/>
    <property type="match status" value="1"/>
</dbReference>
<reference evidence="6" key="2">
    <citation type="submission" date="2025-09" db="UniProtKB">
        <authorList>
            <consortium name="Ensembl"/>
        </authorList>
    </citation>
    <scope>IDENTIFICATION</scope>
</reference>
<dbReference type="RefSeq" id="XP_008836317.1">
    <property type="nucleotide sequence ID" value="XM_008838095.3"/>
</dbReference>
<dbReference type="Gene3D" id="1.10.238.10">
    <property type="entry name" value="EF-hand"/>
    <property type="match status" value="1"/>
</dbReference>